<evidence type="ECO:0000313" key="1">
    <source>
        <dbReference type="EMBL" id="MBB6229533.1"/>
    </source>
</evidence>
<evidence type="ECO:0000313" key="2">
    <source>
        <dbReference type="Proteomes" id="UP000538147"/>
    </source>
</evidence>
<dbReference type="EMBL" id="JACIIV010000064">
    <property type="protein sequence ID" value="MBB6229533.1"/>
    <property type="molecule type" value="Genomic_DNA"/>
</dbReference>
<keyword evidence="2" id="KW-1185">Reference proteome</keyword>
<sequence>MVAPAAMREAVAHLQGNLGMSERRACRVVGADRKSVRYRSTRPDDAYLRERLRALAAYSDEAAPRFRDDCAP</sequence>
<organism evidence="1 2">
    <name type="scientific">Polymorphobacter multimanifer</name>
    <dbReference type="NCBI Taxonomy" id="1070431"/>
    <lineage>
        <taxon>Bacteria</taxon>
        <taxon>Pseudomonadati</taxon>
        <taxon>Pseudomonadota</taxon>
        <taxon>Alphaproteobacteria</taxon>
        <taxon>Sphingomonadales</taxon>
        <taxon>Sphingosinicellaceae</taxon>
        <taxon>Polymorphobacter</taxon>
    </lineage>
</organism>
<comment type="caution">
    <text evidence="1">The sequence shown here is derived from an EMBL/GenBank/DDBJ whole genome shotgun (WGS) entry which is preliminary data.</text>
</comment>
<proteinExistence type="predicted"/>
<gene>
    <name evidence="1" type="ORF">FHS79_003737</name>
</gene>
<evidence type="ECO:0008006" key="3">
    <source>
        <dbReference type="Google" id="ProtNLM"/>
    </source>
</evidence>
<name>A0A841LEQ5_9SPHN</name>
<dbReference type="AlphaFoldDB" id="A0A841LEQ5"/>
<dbReference type="Proteomes" id="UP000538147">
    <property type="component" value="Unassembled WGS sequence"/>
</dbReference>
<protein>
    <recommendedName>
        <fullName evidence="3">Transposase</fullName>
    </recommendedName>
</protein>
<accession>A0A841LEQ5</accession>
<reference evidence="1 2" key="1">
    <citation type="submission" date="2020-08" db="EMBL/GenBank/DDBJ databases">
        <title>Genomic Encyclopedia of Type Strains, Phase IV (KMG-IV): sequencing the most valuable type-strain genomes for metagenomic binning, comparative biology and taxonomic classification.</title>
        <authorList>
            <person name="Goeker M."/>
        </authorList>
    </citation>
    <scope>NUCLEOTIDE SEQUENCE [LARGE SCALE GENOMIC DNA]</scope>
    <source>
        <strain evidence="1 2">DSM 102189</strain>
    </source>
</reference>